<sequence length="137" mass="14411">MTNPAIHRLHRRPAWVIGLCLLMLMNMSMPLATALGAGAADDGWVTICTGDGFRQVRLSKLLASNHDSSAPQSCPLCPDTPGCHSMGAAPAPPFAGGDMGGIRRPFDDPRPPIAPAAEVNDWPVPSQARPRAPPVLS</sequence>
<dbReference type="EMBL" id="MN079082">
    <property type="protein sequence ID" value="QEA04289.1"/>
    <property type="molecule type" value="Genomic_DNA"/>
</dbReference>
<dbReference type="AlphaFoldDB" id="A0A5B8R5X1"/>
<gene>
    <name evidence="2" type="ORF">KBTEX_00597</name>
</gene>
<feature type="region of interest" description="Disordered" evidence="1">
    <location>
        <begin position="87"/>
        <end position="137"/>
    </location>
</feature>
<evidence type="ECO:0000256" key="1">
    <source>
        <dbReference type="SAM" id="MobiDB-lite"/>
    </source>
</evidence>
<organism evidence="2">
    <name type="scientific">uncultured organism</name>
    <dbReference type="NCBI Taxonomy" id="155900"/>
    <lineage>
        <taxon>unclassified sequences</taxon>
        <taxon>environmental samples</taxon>
    </lineage>
</organism>
<evidence type="ECO:0008006" key="3">
    <source>
        <dbReference type="Google" id="ProtNLM"/>
    </source>
</evidence>
<protein>
    <recommendedName>
        <fullName evidence="3">DUF2946 domain-containing protein</fullName>
    </recommendedName>
</protein>
<reference evidence="2" key="1">
    <citation type="submission" date="2019-06" db="EMBL/GenBank/DDBJ databases">
        <authorList>
            <person name="Murdoch R.W."/>
            <person name="Fathepure B."/>
        </authorList>
    </citation>
    <scope>NUCLEOTIDE SEQUENCE</scope>
</reference>
<name>A0A5B8R5X1_9ZZZZ</name>
<accession>A0A5B8R5X1</accession>
<proteinExistence type="predicted"/>
<evidence type="ECO:0000313" key="2">
    <source>
        <dbReference type="EMBL" id="QEA04289.1"/>
    </source>
</evidence>